<keyword evidence="4" id="KW-1185">Reference proteome</keyword>
<dbReference type="Pfam" id="PF01408">
    <property type="entry name" value="GFO_IDH_MocA"/>
    <property type="match status" value="1"/>
</dbReference>
<dbReference type="InterPro" id="IPR052515">
    <property type="entry name" value="Gfo/Idh/MocA_Oxidoreductase"/>
</dbReference>
<dbReference type="SUPFAM" id="SSF55347">
    <property type="entry name" value="Glyceraldehyde-3-phosphate dehydrogenase-like, C-terminal domain"/>
    <property type="match status" value="1"/>
</dbReference>
<dbReference type="Gene3D" id="3.40.50.720">
    <property type="entry name" value="NAD(P)-binding Rossmann-like Domain"/>
    <property type="match status" value="1"/>
</dbReference>
<dbReference type="GO" id="GO:0000166">
    <property type="term" value="F:nucleotide binding"/>
    <property type="evidence" value="ECO:0007669"/>
    <property type="project" value="InterPro"/>
</dbReference>
<dbReference type="Pfam" id="PF22725">
    <property type="entry name" value="GFO_IDH_MocA_C3"/>
    <property type="match status" value="1"/>
</dbReference>
<name>A0A2D1U4C7_9SPHI</name>
<evidence type="ECO:0000259" key="2">
    <source>
        <dbReference type="Pfam" id="PF22725"/>
    </source>
</evidence>
<dbReference type="Gene3D" id="3.30.360.10">
    <property type="entry name" value="Dihydrodipicolinate Reductase, domain 2"/>
    <property type="match status" value="1"/>
</dbReference>
<dbReference type="SUPFAM" id="SSF51735">
    <property type="entry name" value="NAD(P)-binding Rossmann-fold domains"/>
    <property type="match status" value="1"/>
</dbReference>
<dbReference type="AlphaFoldDB" id="A0A2D1U4C7"/>
<organism evidence="3 4">
    <name type="scientific">Pedobacter ginsengisoli</name>
    <dbReference type="NCBI Taxonomy" id="363852"/>
    <lineage>
        <taxon>Bacteria</taxon>
        <taxon>Pseudomonadati</taxon>
        <taxon>Bacteroidota</taxon>
        <taxon>Sphingobacteriia</taxon>
        <taxon>Sphingobacteriales</taxon>
        <taxon>Sphingobacteriaceae</taxon>
        <taxon>Pedobacter</taxon>
    </lineage>
</organism>
<accession>A0A2D1U4C7</accession>
<evidence type="ECO:0000259" key="1">
    <source>
        <dbReference type="Pfam" id="PF01408"/>
    </source>
</evidence>
<sequence>MKEIKWGIIGCGDVTELKSGPAFNKVPNSSLVAVMRRDAEKARDYAIRHNVPRWYNKAEKLINDPEVNAIYIATPPLQHEEYTLLSLAAGKPVYVEKPMTLNTESALRMENAAANFNVKLCVAHYRREQPMFLKVKQLLLDKVIGDIRFVQLQMLQSRAHNLIANTGNNWRLDPSVSGGGLFHDLAPHQLDLLIYYFGEVRSSSGISINQSNEYPADDLVSGQILFENGIVFNGMWCFTVSEKDKKDVFEISGSAGKISFPVFGNRITLKKDGHEEEFIFEPLQHVQQPMIEKVTAYFLDKGDNPCSAGQAISSMKLMDSFTKKSEFLS</sequence>
<dbReference type="InterPro" id="IPR055170">
    <property type="entry name" value="GFO_IDH_MocA-like_dom"/>
</dbReference>
<gene>
    <name evidence="3" type="ORF">CPT03_08100</name>
</gene>
<feature type="domain" description="Gfo/Idh/MocA-like oxidoreductase N-terminal" evidence="1">
    <location>
        <begin position="4"/>
        <end position="124"/>
    </location>
</feature>
<proteinExistence type="predicted"/>
<dbReference type="InterPro" id="IPR000683">
    <property type="entry name" value="Gfo/Idh/MocA-like_OxRdtase_N"/>
</dbReference>
<dbReference type="PANTHER" id="PTHR43249">
    <property type="entry name" value="UDP-N-ACETYL-2-AMINO-2-DEOXY-D-GLUCURONATE OXIDASE"/>
    <property type="match status" value="1"/>
</dbReference>
<dbReference type="Proteomes" id="UP000223749">
    <property type="component" value="Chromosome"/>
</dbReference>
<dbReference type="PANTHER" id="PTHR43249:SF1">
    <property type="entry name" value="D-GLUCOSIDE 3-DEHYDROGENASE"/>
    <property type="match status" value="1"/>
</dbReference>
<dbReference type="KEGG" id="pgs:CPT03_08100"/>
<dbReference type="EMBL" id="CP024091">
    <property type="protein sequence ID" value="ATP56438.1"/>
    <property type="molecule type" value="Genomic_DNA"/>
</dbReference>
<protein>
    <submittedName>
        <fullName evidence="3">Oxidoreductase</fullName>
    </submittedName>
</protein>
<feature type="domain" description="GFO/IDH/MocA-like oxidoreductase" evidence="2">
    <location>
        <begin position="132"/>
        <end position="258"/>
    </location>
</feature>
<evidence type="ECO:0000313" key="3">
    <source>
        <dbReference type="EMBL" id="ATP56438.1"/>
    </source>
</evidence>
<evidence type="ECO:0000313" key="4">
    <source>
        <dbReference type="Proteomes" id="UP000223749"/>
    </source>
</evidence>
<dbReference type="InterPro" id="IPR036291">
    <property type="entry name" value="NAD(P)-bd_dom_sf"/>
</dbReference>
<dbReference type="RefSeq" id="WP_099438380.1">
    <property type="nucleotide sequence ID" value="NZ_CP024091.1"/>
</dbReference>
<reference evidence="3 4" key="1">
    <citation type="submission" date="2017-10" db="EMBL/GenBank/DDBJ databases">
        <title>Whole genome of Pedobacter ginsengisoli T01R-27 isolated from tomato rhizosphere.</title>
        <authorList>
            <person name="Weon H.-Y."/>
            <person name="Lee S.A."/>
            <person name="Sang M.K."/>
            <person name="Song J."/>
        </authorList>
    </citation>
    <scope>NUCLEOTIDE SEQUENCE [LARGE SCALE GENOMIC DNA]</scope>
    <source>
        <strain evidence="3 4">T01R-27</strain>
    </source>
</reference>
<dbReference type="OrthoDB" id="9795543at2"/>